<evidence type="ECO:0000313" key="2">
    <source>
        <dbReference type="EMBL" id="TCK66790.1"/>
    </source>
</evidence>
<dbReference type="AlphaFoldDB" id="A0A4R1KQQ1"/>
<evidence type="ECO:0000256" key="1">
    <source>
        <dbReference type="SAM" id="Phobius"/>
    </source>
</evidence>
<keyword evidence="1" id="KW-0812">Transmembrane</keyword>
<accession>A0A4R1KQQ1</accession>
<gene>
    <name evidence="2" type="ORF">DFQ05_2064</name>
</gene>
<evidence type="ECO:0008006" key="4">
    <source>
        <dbReference type="Google" id="ProtNLM"/>
    </source>
</evidence>
<comment type="caution">
    <text evidence="2">The sequence shown here is derived from an EMBL/GenBank/DDBJ whole genome shotgun (WGS) entry which is preliminary data.</text>
</comment>
<reference evidence="2 3" key="1">
    <citation type="journal article" date="2015" name="Stand. Genomic Sci.">
        <title>Genomic Encyclopedia of Bacterial and Archaeal Type Strains, Phase III: the genomes of soil and plant-associated and newly described type strains.</title>
        <authorList>
            <person name="Whitman W.B."/>
            <person name="Woyke T."/>
            <person name="Klenk H.P."/>
            <person name="Zhou Y."/>
            <person name="Lilburn T.G."/>
            <person name="Beck B.J."/>
            <person name="De Vos P."/>
            <person name="Vandamme P."/>
            <person name="Eisen J.A."/>
            <person name="Garrity G."/>
            <person name="Hugenholtz P."/>
            <person name="Kyrpides N.C."/>
        </authorList>
    </citation>
    <scope>NUCLEOTIDE SEQUENCE [LARGE SCALE GENOMIC DNA]</scope>
    <source>
        <strain evidence="2 3">CECT 8445</strain>
    </source>
</reference>
<evidence type="ECO:0000313" key="3">
    <source>
        <dbReference type="Proteomes" id="UP000295714"/>
    </source>
</evidence>
<feature type="transmembrane region" description="Helical" evidence="1">
    <location>
        <begin position="43"/>
        <end position="61"/>
    </location>
</feature>
<keyword evidence="3" id="KW-1185">Reference proteome</keyword>
<proteinExistence type="predicted"/>
<sequence>MKIFKEQQRFTQSWLIILILVSMVVPVAVILKDTDKMPLTELIIALAVIIITPCIIFIFQLNTRIDEEGIHYQFFPFHLKYRLIKWNEINKSYVRTYDPIGEYGGWGLKGGFLWKKSKGIAINVKGDIGIQLELTSGKKILIGTQKKAQAESTLENYKHKMS</sequence>
<dbReference type="RefSeq" id="WP_199221989.1">
    <property type="nucleotide sequence ID" value="NZ_SMGI01000003.1"/>
</dbReference>
<dbReference type="Proteomes" id="UP000295714">
    <property type="component" value="Unassembled WGS sequence"/>
</dbReference>
<dbReference type="EMBL" id="SMGI01000003">
    <property type="protein sequence ID" value="TCK66790.1"/>
    <property type="molecule type" value="Genomic_DNA"/>
</dbReference>
<protein>
    <recommendedName>
        <fullName evidence="4">PH (Pleckstrin Homology) domain-containing protein</fullName>
    </recommendedName>
</protein>
<name>A0A4R1KQQ1_9FLAO</name>
<feature type="transmembrane region" description="Helical" evidence="1">
    <location>
        <begin position="12"/>
        <end position="31"/>
    </location>
</feature>
<organism evidence="2 3">
    <name type="scientific">Winogradskyella wandonensis</name>
    <dbReference type="NCBI Taxonomy" id="1442586"/>
    <lineage>
        <taxon>Bacteria</taxon>
        <taxon>Pseudomonadati</taxon>
        <taxon>Bacteroidota</taxon>
        <taxon>Flavobacteriia</taxon>
        <taxon>Flavobacteriales</taxon>
        <taxon>Flavobacteriaceae</taxon>
        <taxon>Winogradskyella</taxon>
    </lineage>
</organism>
<keyword evidence="1" id="KW-1133">Transmembrane helix</keyword>
<keyword evidence="1" id="KW-0472">Membrane</keyword>